<comment type="similarity">
    <text evidence="1 7">Belongs to the peptidase A1 family.</text>
</comment>
<dbReference type="SUPFAM" id="SSF50630">
    <property type="entry name" value="Acid proteases"/>
    <property type="match status" value="1"/>
</dbReference>
<dbReference type="PANTHER" id="PTHR47967:SF31">
    <property type="entry name" value="ASPARTYL PROTEASE FAMILY PROTEIN"/>
    <property type="match status" value="1"/>
</dbReference>
<feature type="signal peptide" evidence="9">
    <location>
        <begin position="1"/>
        <end position="25"/>
    </location>
</feature>
<evidence type="ECO:0000256" key="1">
    <source>
        <dbReference type="ARBA" id="ARBA00007447"/>
    </source>
</evidence>
<dbReference type="GO" id="GO:0005576">
    <property type="term" value="C:extracellular region"/>
    <property type="evidence" value="ECO:0007669"/>
    <property type="project" value="TreeGrafter"/>
</dbReference>
<evidence type="ECO:0000313" key="11">
    <source>
        <dbReference type="EMBL" id="VFQ88131.1"/>
    </source>
</evidence>
<evidence type="ECO:0000256" key="7">
    <source>
        <dbReference type="RuleBase" id="RU000454"/>
    </source>
</evidence>
<sequence length="456" mass="49303">MASFIAFWLTLTLAFCNSLFAAAAAHGESQSLLFRLAGVRKARGPSPSSTGKTAAASRQSLGGSKRSPSEYSGNYSSTFKYTYALILSLPIGTPPQNQSMVLDTGSQLSWIDCNRTMQTRTNESTRRRPNPPRPFVPSMSSSFFPISCSKDNTCTPEIPSSTLFTSCEGKGPCRYSLFYADGTPGEGSLVKEVFSLSKSPPANNPLVTIGCADNLKNAEGILGMNQDNLSFPSQTGERIFSYCVPLRRDLAGKNHDGAFILGPNPSASNFNYTYLLNFTESQKTLPSLDEFAYTVNMTGIRIAGTPLKINSTAFVPDDTGSGQTMIDSGTEYTYLVADAYNTVASEVSGRARGKLTSAKRTIGGLEMCFYGSPREIGRVVGDMTLAFDTGVEIQIPEERMADEMEKGISCVGIGSSEKLNVASNIIGNFHQQNLWVEFDLTKFRVGFGPENCSRVL</sequence>
<dbReference type="CDD" id="cd05476">
    <property type="entry name" value="pepsin_A_like_plant"/>
    <property type="match status" value="1"/>
</dbReference>
<evidence type="ECO:0000256" key="9">
    <source>
        <dbReference type="SAM" id="SignalP"/>
    </source>
</evidence>
<keyword evidence="3 7" id="KW-0064">Aspartyl protease</keyword>
<evidence type="ECO:0000259" key="10">
    <source>
        <dbReference type="PROSITE" id="PS51767"/>
    </source>
</evidence>
<keyword evidence="12" id="KW-1185">Reference proteome</keyword>
<dbReference type="PRINTS" id="PR00792">
    <property type="entry name" value="PEPSIN"/>
</dbReference>
<feature type="compositionally biased region" description="Polar residues" evidence="8">
    <location>
        <begin position="46"/>
        <end position="62"/>
    </location>
</feature>
<evidence type="ECO:0000313" key="12">
    <source>
        <dbReference type="Proteomes" id="UP000595140"/>
    </source>
</evidence>
<feature type="chain" id="PRO_5019748256" description="Peptidase A1 domain-containing protein" evidence="9">
    <location>
        <begin position="26"/>
        <end position="456"/>
    </location>
</feature>
<dbReference type="Gene3D" id="2.40.70.10">
    <property type="entry name" value="Acid Proteases"/>
    <property type="match status" value="2"/>
</dbReference>
<dbReference type="EMBL" id="OOIL02003480">
    <property type="protein sequence ID" value="VFQ88131.1"/>
    <property type="molecule type" value="Genomic_DNA"/>
</dbReference>
<dbReference type="GO" id="GO:0004190">
    <property type="term" value="F:aspartic-type endopeptidase activity"/>
    <property type="evidence" value="ECO:0007669"/>
    <property type="project" value="UniProtKB-KW"/>
</dbReference>
<keyword evidence="5" id="KW-0325">Glycoprotein</keyword>
<dbReference type="PANTHER" id="PTHR47967">
    <property type="entry name" value="OS07G0603500 PROTEIN-RELATED"/>
    <property type="match status" value="1"/>
</dbReference>
<dbReference type="GO" id="GO:0006508">
    <property type="term" value="P:proteolysis"/>
    <property type="evidence" value="ECO:0007669"/>
    <property type="project" value="UniProtKB-KW"/>
</dbReference>
<dbReference type="InterPro" id="IPR032861">
    <property type="entry name" value="TAXi_N"/>
</dbReference>
<feature type="active site" evidence="6">
    <location>
        <position position="103"/>
    </location>
</feature>
<dbReference type="Pfam" id="PF14543">
    <property type="entry name" value="TAXi_N"/>
    <property type="match status" value="1"/>
</dbReference>
<dbReference type="PROSITE" id="PS00141">
    <property type="entry name" value="ASP_PROTEASE"/>
    <property type="match status" value="1"/>
</dbReference>
<name>A0A484MGI8_9ASTE</name>
<protein>
    <recommendedName>
        <fullName evidence="10">Peptidase A1 domain-containing protein</fullName>
    </recommendedName>
</protein>
<feature type="active site" evidence="6">
    <location>
        <position position="327"/>
    </location>
</feature>
<dbReference type="InterPro" id="IPR001969">
    <property type="entry name" value="Aspartic_peptidase_AS"/>
</dbReference>
<evidence type="ECO:0000256" key="8">
    <source>
        <dbReference type="SAM" id="MobiDB-lite"/>
    </source>
</evidence>
<evidence type="ECO:0000256" key="2">
    <source>
        <dbReference type="ARBA" id="ARBA00022670"/>
    </source>
</evidence>
<dbReference type="InterPro" id="IPR034161">
    <property type="entry name" value="Pepsin-like_plant"/>
</dbReference>
<keyword evidence="9" id="KW-0732">Signal</keyword>
<gene>
    <name evidence="11" type="ORF">CCAM_LOCUS29907</name>
</gene>
<feature type="region of interest" description="Disordered" evidence="8">
    <location>
        <begin position="42"/>
        <end position="72"/>
    </location>
</feature>
<keyword evidence="4 7" id="KW-0378">Hydrolase</keyword>
<evidence type="ECO:0000256" key="4">
    <source>
        <dbReference type="ARBA" id="ARBA00022801"/>
    </source>
</evidence>
<proteinExistence type="inferred from homology"/>
<dbReference type="InterPro" id="IPR051708">
    <property type="entry name" value="Plant_Aspart_Prot_A1"/>
</dbReference>
<organism evidence="11 12">
    <name type="scientific">Cuscuta campestris</name>
    <dbReference type="NCBI Taxonomy" id="132261"/>
    <lineage>
        <taxon>Eukaryota</taxon>
        <taxon>Viridiplantae</taxon>
        <taxon>Streptophyta</taxon>
        <taxon>Embryophyta</taxon>
        <taxon>Tracheophyta</taxon>
        <taxon>Spermatophyta</taxon>
        <taxon>Magnoliopsida</taxon>
        <taxon>eudicotyledons</taxon>
        <taxon>Gunneridae</taxon>
        <taxon>Pentapetalae</taxon>
        <taxon>asterids</taxon>
        <taxon>lamiids</taxon>
        <taxon>Solanales</taxon>
        <taxon>Convolvulaceae</taxon>
        <taxon>Cuscuteae</taxon>
        <taxon>Cuscuta</taxon>
        <taxon>Cuscuta subgen. Grammica</taxon>
        <taxon>Cuscuta sect. Cleistogrammica</taxon>
    </lineage>
</organism>
<evidence type="ECO:0000256" key="3">
    <source>
        <dbReference type="ARBA" id="ARBA00022750"/>
    </source>
</evidence>
<reference evidence="11 12" key="1">
    <citation type="submission" date="2018-04" db="EMBL/GenBank/DDBJ databases">
        <authorList>
            <person name="Vogel A."/>
        </authorList>
    </citation>
    <scope>NUCLEOTIDE SEQUENCE [LARGE SCALE GENOMIC DNA]</scope>
</reference>
<dbReference type="PROSITE" id="PS51767">
    <property type="entry name" value="PEPTIDASE_A1"/>
    <property type="match status" value="1"/>
</dbReference>
<dbReference type="InterPro" id="IPR001461">
    <property type="entry name" value="Aspartic_peptidase_A1"/>
</dbReference>
<evidence type="ECO:0000256" key="5">
    <source>
        <dbReference type="ARBA" id="ARBA00023180"/>
    </source>
</evidence>
<evidence type="ECO:0000256" key="6">
    <source>
        <dbReference type="PIRSR" id="PIRSR601461-1"/>
    </source>
</evidence>
<dbReference type="InterPro" id="IPR021109">
    <property type="entry name" value="Peptidase_aspartic_dom_sf"/>
</dbReference>
<accession>A0A484MGI8</accession>
<dbReference type="InterPro" id="IPR033121">
    <property type="entry name" value="PEPTIDASE_A1"/>
</dbReference>
<dbReference type="InterPro" id="IPR032799">
    <property type="entry name" value="TAXi_C"/>
</dbReference>
<dbReference type="OrthoDB" id="771136at2759"/>
<dbReference type="Proteomes" id="UP000595140">
    <property type="component" value="Unassembled WGS sequence"/>
</dbReference>
<keyword evidence="2 7" id="KW-0645">Protease</keyword>
<dbReference type="Pfam" id="PF14541">
    <property type="entry name" value="TAXi_C"/>
    <property type="match status" value="1"/>
</dbReference>
<dbReference type="AlphaFoldDB" id="A0A484MGI8"/>
<feature type="domain" description="Peptidase A1" evidence="10">
    <location>
        <begin position="85"/>
        <end position="448"/>
    </location>
</feature>